<dbReference type="EMBL" id="PVMZ01000042">
    <property type="protein sequence ID" value="PRX07370.1"/>
    <property type="molecule type" value="Genomic_DNA"/>
</dbReference>
<feature type="region of interest" description="Disordered" evidence="1">
    <location>
        <begin position="55"/>
        <end position="85"/>
    </location>
</feature>
<feature type="compositionally biased region" description="Acidic residues" evidence="1">
    <location>
        <begin position="1"/>
        <end position="31"/>
    </location>
</feature>
<evidence type="ECO:0000313" key="2">
    <source>
        <dbReference type="EMBL" id="PRX07370.1"/>
    </source>
</evidence>
<feature type="region of interest" description="Disordered" evidence="1">
    <location>
        <begin position="1"/>
        <end position="40"/>
    </location>
</feature>
<protein>
    <recommendedName>
        <fullName evidence="4">Minor structural protein GP20</fullName>
    </recommendedName>
</protein>
<dbReference type="RefSeq" id="WP_106330936.1">
    <property type="nucleotide sequence ID" value="NZ_BOMO01000163.1"/>
</dbReference>
<evidence type="ECO:0000313" key="3">
    <source>
        <dbReference type="Proteomes" id="UP000239415"/>
    </source>
</evidence>
<gene>
    <name evidence="2" type="ORF">CLV67_14245</name>
</gene>
<dbReference type="AlphaFoldDB" id="A0A2T0JIF9"/>
<keyword evidence="3" id="KW-1185">Reference proteome</keyword>
<evidence type="ECO:0008006" key="4">
    <source>
        <dbReference type="Google" id="ProtNLM"/>
    </source>
</evidence>
<feature type="region of interest" description="Disordered" evidence="1">
    <location>
        <begin position="151"/>
        <end position="199"/>
    </location>
</feature>
<accession>A0A2T0JIF9</accession>
<comment type="caution">
    <text evidence="2">The sequence shown here is derived from an EMBL/GenBank/DDBJ whole genome shotgun (WGS) entry which is preliminary data.</text>
</comment>
<dbReference type="Proteomes" id="UP000239415">
    <property type="component" value="Unassembled WGS sequence"/>
</dbReference>
<sequence length="199" mass="21641">MSDQDDSTIEPEDDVVTDPDDDGQGDGDADQLGDAGKKALDAMKAKWRAARDELRDLKAKDAGKKTDDQDPDTIREQARAEARAETLRDRALDKVETKAAKLFADPEDARALLAGRVDDFVDDGQIDVDAINEALTELLKKKPHLAAATAKRFQGGGDGGARKGSKPDQLTRDDLKKMTPQQIVKAQDEGRLNDLMGID</sequence>
<evidence type="ECO:0000256" key="1">
    <source>
        <dbReference type="SAM" id="MobiDB-lite"/>
    </source>
</evidence>
<proteinExistence type="predicted"/>
<name>A0A2T0JIF9_9ACTN</name>
<reference evidence="2 3" key="1">
    <citation type="submission" date="2018-03" db="EMBL/GenBank/DDBJ databases">
        <title>Genomic Encyclopedia of Archaeal and Bacterial Type Strains, Phase II (KMG-II): from individual species to whole genera.</title>
        <authorList>
            <person name="Goeker M."/>
        </authorList>
    </citation>
    <scope>NUCLEOTIDE SEQUENCE [LARGE SCALE GENOMIC DNA]</scope>
    <source>
        <strain evidence="2 3">DSM 43146</strain>
    </source>
</reference>
<dbReference type="OrthoDB" id="4204055at2"/>
<feature type="compositionally biased region" description="Basic and acidic residues" evidence="1">
    <location>
        <begin position="165"/>
        <end position="177"/>
    </location>
</feature>
<organism evidence="2 3">
    <name type="scientific">Actinoplanes italicus</name>
    <dbReference type="NCBI Taxonomy" id="113567"/>
    <lineage>
        <taxon>Bacteria</taxon>
        <taxon>Bacillati</taxon>
        <taxon>Actinomycetota</taxon>
        <taxon>Actinomycetes</taxon>
        <taxon>Micromonosporales</taxon>
        <taxon>Micromonosporaceae</taxon>
        <taxon>Actinoplanes</taxon>
    </lineage>
</organism>